<evidence type="ECO:0000313" key="2">
    <source>
        <dbReference type="EMBL" id="WLQ57483.1"/>
    </source>
</evidence>
<feature type="region of interest" description="Disordered" evidence="1">
    <location>
        <begin position="1"/>
        <end position="39"/>
    </location>
</feature>
<dbReference type="RefSeq" id="WP_306071002.1">
    <property type="nucleotide sequence ID" value="NZ_CP120988.1"/>
</dbReference>
<sequence>MAQFRSTIKERASGVSGVRQRLSDLAGGGGGSAGGDQLRHSDGAWLRAAGGAEGMGAHLGPVRTELATAHEGLLAGTVGLSALAELGAVRDSWERRFETARRECGALAGNLRAVARAQGETNETVKSSFTPVARRTVGVER</sequence>
<protein>
    <submittedName>
        <fullName evidence="2">Uncharacterized protein</fullName>
    </submittedName>
</protein>
<keyword evidence="3" id="KW-1185">Reference proteome</keyword>
<dbReference type="EMBL" id="CP120988">
    <property type="protein sequence ID" value="WLQ57483.1"/>
    <property type="molecule type" value="Genomic_DNA"/>
</dbReference>
<name>A0ABY9IQ55_9ACTN</name>
<reference evidence="2 3" key="1">
    <citation type="submission" date="2023-03" db="EMBL/GenBank/DDBJ databases">
        <title>Isolation and description of six Streptomyces strains from soil environments, able to metabolize different microbial glucans.</title>
        <authorList>
            <person name="Widen T."/>
            <person name="Larsbrink J."/>
        </authorList>
    </citation>
    <scope>NUCLEOTIDE SEQUENCE [LARGE SCALE GENOMIC DNA]</scope>
    <source>
        <strain evidence="2 3">Alt2</strain>
    </source>
</reference>
<proteinExistence type="predicted"/>
<dbReference type="Proteomes" id="UP001235744">
    <property type="component" value="Chromosome"/>
</dbReference>
<organism evidence="2 3">
    <name type="scientific">Streptomyces poriferorum</name>
    <dbReference type="NCBI Taxonomy" id="2798799"/>
    <lineage>
        <taxon>Bacteria</taxon>
        <taxon>Bacillati</taxon>
        <taxon>Actinomycetota</taxon>
        <taxon>Actinomycetes</taxon>
        <taxon>Kitasatosporales</taxon>
        <taxon>Streptomycetaceae</taxon>
        <taxon>Streptomyces</taxon>
    </lineage>
</organism>
<accession>A0ABY9IQ55</accession>
<evidence type="ECO:0000313" key="3">
    <source>
        <dbReference type="Proteomes" id="UP001235744"/>
    </source>
</evidence>
<gene>
    <name evidence="2" type="ORF">P8A19_19395</name>
</gene>
<evidence type="ECO:0000256" key="1">
    <source>
        <dbReference type="SAM" id="MobiDB-lite"/>
    </source>
</evidence>